<dbReference type="GO" id="GO:0033314">
    <property type="term" value="P:mitotic DNA replication checkpoint signaling"/>
    <property type="evidence" value="ECO:0007669"/>
    <property type="project" value="TreeGrafter"/>
</dbReference>
<proteinExistence type="predicted"/>
<dbReference type="PIRSF" id="PIRSF001767">
    <property type="entry name" value="Cdc6"/>
    <property type="match status" value="1"/>
</dbReference>
<dbReference type="PANTHER" id="PTHR10763">
    <property type="entry name" value="CELL DIVISION CONTROL PROTEIN 6-RELATED"/>
    <property type="match status" value="1"/>
</dbReference>
<dbReference type="PANTHER" id="PTHR10763:SF26">
    <property type="entry name" value="CELL DIVISION CONTROL PROTEIN 6 HOMOLOG"/>
    <property type="match status" value="1"/>
</dbReference>
<keyword evidence="4" id="KW-1185">Reference proteome</keyword>
<dbReference type="Gene3D" id="1.10.8.60">
    <property type="match status" value="1"/>
</dbReference>
<protein>
    <submittedName>
        <fullName evidence="3">DEKNAAC101236</fullName>
    </submittedName>
</protein>
<dbReference type="SUPFAM" id="SSF52540">
    <property type="entry name" value="P-loop containing nucleoside triphosphate hydrolases"/>
    <property type="match status" value="1"/>
</dbReference>
<name>A0A448YHL9_BRENA</name>
<dbReference type="GO" id="GO:0051301">
    <property type="term" value="P:cell division"/>
    <property type="evidence" value="ECO:0007669"/>
    <property type="project" value="InterPro"/>
</dbReference>
<dbReference type="Proteomes" id="UP000290900">
    <property type="component" value="Unassembled WGS sequence"/>
</dbReference>
<reference evidence="3 4" key="1">
    <citation type="submission" date="2018-12" db="EMBL/GenBank/DDBJ databases">
        <authorList>
            <person name="Tiukova I."/>
            <person name="Dainat J."/>
        </authorList>
    </citation>
    <scope>NUCLEOTIDE SEQUENCE [LARGE SCALE GENOMIC DNA]</scope>
</reference>
<keyword evidence="1" id="KW-0235">DNA replication</keyword>
<dbReference type="GO" id="GO:0005634">
    <property type="term" value="C:nucleus"/>
    <property type="evidence" value="ECO:0007669"/>
    <property type="project" value="TreeGrafter"/>
</dbReference>
<dbReference type="EMBL" id="CAACVR010000004">
    <property type="protein sequence ID" value="VEU20442.1"/>
    <property type="molecule type" value="Genomic_DNA"/>
</dbReference>
<dbReference type="FunCoup" id="A0A448YHL9">
    <property type="interactions" value="1074"/>
</dbReference>
<evidence type="ECO:0000259" key="2">
    <source>
        <dbReference type="Pfam" id="PF22606"/>
    </source>
</evidence>
<dbReference type="InterPro" id="IPR054425">
    <property type="entry name" value="Cdc6_ORC1-like_ATPase_lid"/>
</dbReference>
<dbReference type="InParanoid" id="A0A448YHL9"/>
<evidence type="ECO:0000313" key="4">
    <source>
        <dbReference type="Proteomes" id="UP000290900"/>
    </source>
</evidence>
<dbReference type="InterPro" id="IPR027417">
    <property type="entry name" value="P-loop_NTPase"/>
</dbReference>
<evidence type="ECO:0000256" key="1">
    <source>
        <dbReference type="ARBA" id="ARBA00022705"/>
    </source>
</evidence>
<dbReference type="InterPro" id="IPR050311">
    <property type="entry name" value="ORC1/CDC6"/>
</dbReference>
<organism evidence="3 4">
    <name type="scientific">Brettanomyces naardenensis</name>
    <name type="common">Yeast</name>
    <dbReference type="NCBI Taxonomy" id="13370"/>
    <lineage>
        <taxon>Eukaryota</taxon>
        <taxon>Fungi</taxon>
        <taxon>Dikarya</taxon>
        <taxon>Ascomycota</taxon>
        <taxon>Saccharomycotina</taxon>
        <taxon>Pichiomycetes</taxon>
        <taxon>Pichiales</taxon>
        <taxon>Pichiaceae</taxon>
        <taxon>Brettanomyces</taxon>
    </lineage>
</organism>
<sequence>MTLRSPEEIFYTVEDNITGTENKRSFSRDKLKEQLTDKTTCDTTILVLDEMDSVINKYQQTLFELFSWASNLPSVSLGNYQPGLILVGIANALDLTDRFLPRLRSNRINPKLVQFLPYTADQIGEVITAKLYSLNPKDNRKLPPPIVHPVAIKLCSKKAAVNTGDLRKAFDIIHRAIEVVEQMTMKRLSGEQFERLTLETAPKVMIAQIARVCNSAFDTNYQLKLEALNFQAKAVLCCLFKFEEKKNSSITDPSFKKGHGRKKCTKLIPSINSFFEFYSRYLKSVDRMLSTLKRSEFLEVLNTLESNSLINLSLLADNLNKFTSGMVNSNGNGNSNKRVISFGNYQISTNVPKSELLKAIGKIEILGKVMMGSRLN</sequence>
<evidence type="ECO:0000313" key="3">
    <source>
        <dbReference type="EMBL" id="VEU20442.1"/>
    </source>
</evidence>
<dbReference type="STRING" id="13370.A0A448YHL9"/>
<dbReference type="Gene3D" id="3.40.50.300">
    <property type="entry name" value="P-loop containing nucleotide triphosphate hydrolases"/>
    <property type="match status" value="1"/>
</dbReference>
<dbReference type="OrthoDB" id="1926878at2759"/>
<dbReference type="AlphaFoldDB" id="A0A448YHL9"/>
<gene>
    <name evidence="3" type="ORF">BRENAR_LOCUS1177</name>
</gene>
<dbReference type="GO" id="GO:0003688">
    <property type="term" value="F:DNA replication origin binding"/>
    <property type="evidence" value="ECO:0007669"/>
    <property type="project" value="TreeGrafter"/>
</dbReference>
<dbReference type="GO" id="GO:0006270">
    <property type="term" value="P:DNA replication initiation"/>
    <property type="evidence" value="ECO:0007669"/>
    <property type="project" value="InterPro"/>
</dbReference>
<dbReference type="Pfam" id="PF22606">
    <property type="entry name" value="Cdc6-ORC-like_ATPase_lid"/>
    <property type="match status" value="1"/>
</dbReference>
<accession>A0A448YHL9</accession>
<dbReference type="InterPro" id="IPR016314">
    <property type="entry name" value="Cdc6/18"/>
</dbReference>
<feature type="domain" description="Cdc6/ORC1-like ATPase lid" evidence="2">
    <location>
        <begin position="118"/>
        <end position="181"/>
    </location>
</feature>